<dbReference type="RefSeq" id="NP_944003.1">
    <property type="nucleotide sequence ID" value="NC_005260.1"/>
</dbReference>
<sequence length="56" mass="6279">MLTIYMLVSVFVLGVLTLMWSSNGFGNCVVKMFLFSLSTVGVYQIITNPVIEFIIK</sequence>
<evidence type="ECO:0000313" key="3">
    <source>
        <dbReference type="Proteomes" id="UP000002555"/>
    </source>
</evidence>
<accession>Q76YW6</accession>
<gene>
    <name evidence="2" type="ORF">Aeh1ORF118c</name>
</gene>
<name>Q76YW6_9CAUD</name>
<dbReference type="EMBL" id="AY266303">
    <property type="protein sequence ID" value="AAQ17780.1"/>
    <property type="molecule type" value="Genomic_DNA"/>
</dbReference>
<protein>
    <submittedName>
        <fullName evidence="2">Uncharacterized protein</fullName>
    </submittedName>
</protein>
<dbReference type="OrthoDB" id="38508at10239"/>
<keyword evidence="1" id="KW-0812">Transmembrane</keyword>
<evidence type="ECO:0000313" key="2">
    <source>
        <dbReference type="EMBL" id="AAQ17780.1"/>
    </source>
</evidence>
<dbReference type="Proteomes" id="UP000002555">
    <property type="component" value="Segment"/>
</dbReference>
<keyword evidence="3" id="KW-1185">Reference proteome</keyword>
<keyword evidence="1" id="KW-1133">Transmembrane helix</keyword>
<dbReference type="KEGG" id="vg:2657912"/>
<organism evidence="2 3">
    <name type="scientific">Aeromonas phage Aeh1</name>
    <dbReference type="NCBI Taxonomy" id="2880362"/>
    <lineage>
        <taxon>Viruses</taxon>
        <taxon>Duplodnaviria</taxon>
        <taxon>Heunggongvirae</taxon>
        <taxon>Uroviricota</taxon>
        <taxon>Caudoviricetes</taxon>
        <taxon>Pantevenvirales</taxon>
        <taxon>Straboviridae</taxon>
        <taxon>Cinqassovirus</taxon>
        <taxon>Cinqassovirus aeh1</taxon>
    </lineage>
</organism>
<evidence type="ECO:0000256" key="1">
    <source>
        <dbReference type="SAM" id="Phobius"/>
    </source>
</evidence>
<proteinExistence type="predicted"/>
<feature type="transmembrane region" description="Helical" evidence="1">
    <location>
        <begin position="34"/>
        <end position="55"/>
    </location>
</feature>
<keyword evidence="1" id="KW-0472">Membrane</keyword>
<reference evidence="2 3" key="1">
    <citation type="journal article" date="2001" name="J. Bacteriol.">
        <title>Phylogeny of the major head and tail genes of the wide-ranging T4-type bacteriophages.</title>
        <authorList>
            <person name="Tetart F."/>
            <person name="Desplats C."/>
            <person name="Kutateladze M."/>
            <person name="Monod C."/>
            <person name="Ackermann H.W."/>
            <person name="Krisch H.M."/>
        </authorList>
    </citation>
    <scope>NUCLEOTIDE SEQUENCE</scope>
</reference>